<gene>
    <name evidence="2" type="ORF">CTA1_4064</name>
</gene>
<keyword evidence="3" id="KW-1185">Reference proteome</keyword>
<reference evidence="2 3" key="1">
    <citation type="journal article" date="2019" name="PLoS ONE">
        <title>Comparative genome analysis indicates high evolutionary potential of pathogenicity genes in Colletotrichum tanaceti.</title>
        <authorList>
            <person name="Lelwala R.V."/>
            <person name="Korhonen P.K."/>
            <person name="Young N.D."/>
            <person name="Scott J.B."/>
            <person name="Ades P.A."/>
            <person name="Gasser R.B."/>
            <person name="Taylor P.W.J."/>
        </authorList>
    </citation>
    <scope>NUCLEOTIDE SEQUENCE [LARGE SCALE GENOMIC DNA]</scope>
    <source>
        <strain evidence="2">BRIP57314</strain>
    </source>
</reference>
<evidence type="ECO:0000313" key="2">
    <source>
        <dbReference type="EMBL" id="TKW49275.1"/>
    </source>
</evidence>
<feature type="compositionally biased region" description="Basic and acidic residues" evidence="1">
    <location>
        <begin position="197"/>
        <end position="206"/>
    </location>
</feature>
<protein>
    <submittedName>
        <fullName evidence="2">Uncharacterized protein</fullName>
    </submittedName>
</protein>
<dbReference type="AlphaFoldDB" id="A0A4U6X2A5"/>
<sequence length="686" mass="73409">MQPRRVRFQGGNDSSQKTIHLSDAGSRMASQDGIEGVEIAGVEELKDVEPGRPLEQRRVERRSRLAMRQQGLHLQVATTHLRSRAGGRRRVVLTGRARRVRGAVRSRVLLLLLLLVQRVGADLVDLLDDLLGQVRHDERGPRHAAQLPEDPARRLQLAARPRGQHRHLAGPELPVRDAQGEGHGVRHKRHVRQRAAKVRDDRRDLDGGEGLPGVGQRQVVGSRRPDRNPAGQDGDAVIELTQETGLDTKSLGVFDESVEAREVFHDDAARVLGRRPVQVDDAGQQDDDLEEQAEAAVLLGDAGLHVPAQVPLVDDDGPAVEGGVELVHGPDAAEQPRQVGRVLGPRGRVLEVEADRLGVAHGLGRQLGGEVPVRGEVGAQREDDEEGDGLDAVPDEAEAEGLADGGREAPGEFGVGQGLLLLLLLPLLLLGRVLAERQVGLRARVGAGGQADGLFAEDLRHRGRRRRRRSLEQVDVHDGEDAVDVAQVDGLELVVVFLPGQHGEALVVVLGGAAVDGDGGCRELELRRGRLRREVVRVPVAGPAGVPDADGVGLGVAATRAGAAAAGEEDAFGVQVADEPVVVVLAGVLVVGLERRAGAPPRRPIPGGCASVFSPGFRGAIGTSGRRALLLQMRRFRGACRWFGGILVDGGGRGRSRVGEPPPLAPVNRMRRRRLPFAQRVLTSFL</sequence>
<feature type="region of interest" description="Disordered" evidence="1">
    <location>
        <begin position="1"/>
        <end position="29"/>
    </location>
</feature>
<feature type="compositionally biased region" description="Basic and acidic residues" evidence="1">
    <location>
        <begin position="174"/>
        <end position="184"/>
    </location>
</feature>
<proteinExistence type="predicted"/>
<name>A0A4U6X2A5_9PEZI</name>
<feature type="region of interest" description="Disordered" evidence="1">
    <location>
        <begin position="162"/>
        <end position="234"/>
    </location>
</feature>
<comment type="caution">
    <text evidence="2">The sequence shown here is derived from an EMBL/GenBank/DDBJ whole genome shotgun (WGS) entry which is preliminary data.</text>
</comment>
<evidence type="ECO:0000256" key="1">
    <source>
        <dbReference type="SAM" id="MobiDB-lite"/>
    </source>
</evidence>
<evidence type="ECO:0000313" key="3">
    <source>
        <dbReference type="Proteomes" id="UP000310108"/>
    </source>
</evidence>
<dbReference type="Proteomes" id="UP000310108">
    <property type="component" value="Unassembled WGS sequence"/>
</dbReference>
<organism evidence="2 3">
    <name type="scientific">Colletotrichum tanaceti</name>
    <dbReference type="NCBI Taxonomy" id="1306861"/>
    <lineage>
        <taxon>Eukaryota</taxon>
        <taxon>Fungi</taxon>
        <taxon>Dikarya</taxon>
        <taxon>Ascomycota</taxon>
        <taxon>Pezizomycotina</taxon>
        <taxon>Sordariomycetes</taxon>
        <taxon>Hypocreomycetidae</taxon>
        <taxon>Glomerellales</taxon>
        <taxon>Glomerellaceae</taxon>
        <taxon>Colletotrichum</taxon>
        <taxon>Colletotrichum destructivum species complex</taxon>
    </lineage>
</organism>
<accession>A0A4U6X2A5</accession>
<feature type="compositionally biased region" description="Basic residues" evidence="1">
    <location>
        <begin position="185"/>
        <end position="196"/>
    </location>
</feature>
<dbReference type="EMBL" id="PJEX01000578">
    <property type="protein sequence ID" value="TKW49275.1"/>
    <property type="molecule type" value="Genomic_DNA"/>
</dbReference>